<dbReference type="InterPro" id="IPR005021">
    <property type="entry name" value="Terminase_largesu-like"/>
</dbReference>
<reference evidence="3 4" key="1">
    <citation type="submission" date="2020-03" db="EMBL/GenBank/DDBJ databases">
        <authorList>
            <person name="Sun Q."/>
        </authorList>
    </citation>
    <scope>NUCLEOTIDE SEQUENCE [LARGE SCALE GENOMIC DNA]</scope>
    <source>
        <strain evidence="3 4">JC162</strain>
    </source>
</reference>
<keyword evidence="4" id="KW-1185">Reference proteome</keyword>
<gene>
    <name evidence="3" type="ORF">GWK16_11305</name>
</gene>
<feature type="region of interest" description="Disordered" evidence="1">
    <location>
        <begin position="1"/>
        <end position="26"/>
    </location>
</feature>
<evidence type="ECO:0000256" key="1">
    <source>
        <dbReference type="SAM" id="MobiDB-lite"/>
    </source>
</evidence>
<dbReference type="Gene3D" id="3.40.50.300">
    <property type="entry name" value="P-loop containing nucleotide triphosphate hydrolases"/>
    <property type="match status" value="1"/>
</dbReference>
<organism evidence="3 4">
    <name type="scientific">Neoroseomonas marina</name>
    <dbReference type="NCBI Taxonomy" id="1232220"/>
    <lineage>
        <taxon>Bacteria</taxon>
        <taxon>Pseudomonadati</taxon>
        <taxon>Pseudomonadota</taxon>
        <taxon>Alphaproteobacteria</taxon>
        <taxon>Acetobacterales</taxon>
        <taxon>Acetobacteraceae</taxon>
        <taxon>Neoroseomonas</taxon>
    </lineage>
</organism>
<evidence type="ECO:0000313" key="4">
    <source>
        <dbReference type="Proteomes" id="UP000548582"/>
    </source>
</evidence>
<dbReference type="InterPro" id="IPR046461">
    <property type="entry name" value="TerL_ATPase"/>
</dbReference>
<dbReference type="PANTHER" id="PTHR41287:SF1">
    <property type="entry name" value="PROTEIN YMFN"/>
    <property type="match status" value="1"/>
</dbReference>
<dbReference type="Proteomes" id="UP000548582">
    <property type="component" value="Unassembled WGS sequence"/>
</dbReference>
<evidence type="ECO:0000259" key="2">
    <source>
        <dbReference type="Pfam" id="PF03354"/>
    </source>
</evidence>
<dbReference type="RefSeq" id="WP_170054067.1">
    <property type="nucleotide sequence ID" value="NZ_JABBKX010000003.1"/>
</dbReference>
<dbReference type="EMBL" id="JABBKX010000003">
    <property type="protein sequence ID" value="NMJ41831.1"/>
    <property type="molecule type" value="Genomic_DNA"/>
</dbReference>
<feature type="domain" description="Terminase large subunit-like ATPase" evidence="2">
    <location>
        <begin position="59"/>
        <end position="230"/>
    </location>
</feature>
<dbReference type="PANTHER" id="PTHR41287">
    <property type="match status" value="1"/>
</dbReference>
<feature type="compositionally biased region" description="Low complexity" evidence="1">
    <location>
        <begin position="7"/>
        <end position="20"/>
    </location>
</feature>
<sequence>MGRRGPGAKPARAAPIPAAKPVRRRAGGATRAERVIRWCEGLTITSGAYAGRKLRLKSWQKDILRRIYAEGPGGRRPVRTALISMGRKSGKTTLCAALALCHLVGPEAVPRGQVVSAAADRGQAGILYAELRAFALTDPAIADRLVFRDFNKTVEDVVTGSTFAALSADHRKAHGLSPTVAICDEVAQWRGRELLDALQTGQGAHAEPLLLAISTRSPDPDNPLEEMIRYAAQVDDGTIEDPTFTAAIYSAPLEADPWAEDTWRAANPDADEVRIADIRVQAMQARRLPSREPAFRAYSLNQPVTAEERFIGPADWDEGGAGHGCLRGRVPCRAGRRADAQGPEAAAEGDRATGQHRRPLRRLLRLSQVQGHG</sequence>
<name>A0A848EBE7_9PROT</name>
<dbReference type="InterPro" id="IPR027417">
    <property type="entry name" value="P-loop_NTPase"/>
</dbReference>
<accession>A0A848EBE7</accession>
<dbReference type="AlphaFoldDB" id="A0A848EBE7"/>
<dbReference type="Pfam" id="PF03354">
    <property type="entry name" value="TerL_ATPase"/>
    <property type="match status" value="1"/>
</dbReference>
<comment type="caution">
    <text evidence="3">The sequence shown here is derived from an EMBL/GenBank/DDBJ whole genome shotgun (WGS) entry which is preliminary data.</text>
</comment>
<proteinExistence type="predicted"/>
<evidence type="ECO:0000313" key="3">
    <source>
        <dbReference type="EMBL" id="NMJ41831.1"/>
    </source>
</evidence>
<protein>
    <recommendedName>
        <fullName evidence="2">Terminase large subunit-like ATPase domain-containing protein</fullName>
    </recommendedName>
</protein>
<feature type="region of interest" description="Disordered" evidence="1">
    <location>
        <begin position="336"/>
        <end position="358"/>
    </location>
</feature>